<evidence type="ECO:0000313" key="4">
    <source>
        <dbReference type="EMBL" id="CAD6224480.1"/>
    </source>
</evidence>
<dbReference type="PANTHER" id="PTHR47853">
    <property type="entry name" value="EXPRESSED PROTEIN"/>
    <property type="match status" value="1"/>
</dbReference>
<dbReference type="GO" id="GO:0005634">
    <property type="term" value="C:nucleus"/>
    <property type="evidence" value="ECO:0007669"/>
    <property type="project" value="UniProtKB-SubCell"/>
</dbReference>
<keyword evidence="1" id="KW-0539">Nucleus</keyword>
<evidence type="ECO:0000256" key="2">
    <source>
        <dbReference type="SAM" id="MobiDB-lite"/>
    </source>
</evidence>
<proteinExistence type="predicted"/>
<dbReference type="EMBL" id="CAJGYO010000004">
    <property type="protein sequence ID" value="CAD6224480.1"/>
    <property type="molecule type" value="Genomic_DNA"/>
</dbReference>
<dbReference type="PANTHER" id="PTHR47853:SF1">
    <property type="entry name" value="EXPRESSED PROTEIN"/>
    <property type="match status" value="1"/>
</dbReference>
<sequence>MLCDAEDEDERAEQLCLALDGAMAESLVTLLEVPVSSRALASGDLAKSVSTLGQHESSRIRSLTRDVVRGWRSAVDSELDSAKAAMEALNNLSRLMPPEKERLAFVVNTNVHVATAKTRRESKTHPTNFHPRGLPSPPAKTRRKPKTRRLNFHPRGLPSPPAKTRRKSKTRRPNFHPRGLPSLAAVVVNPTRCWLLSVSSERATRRPRMPRASARSASSRTPRC</sequence>
<reference evidence="4" key="1">
    <citation type="submission" date="2020-10" db="EMBL/GenBank/DDBJ databases">
        <authorList>
            <person name="Han B."/>
            <person name="Lu T."/>
            <person name="Zhao Q."/>
            <person name="Huang X."/>
            <person name="Zhao Y."/>
        </authorList>
    </citation>
    <scope>NUCLEOTIDE SEQUENCE</scope>
</reference>
<evidence type="ECO:0000256" key="1">
    <source>
        <dbReference type="PROSITE-ProRule" id="PRU00649"/>
    </source>
</evidence>
<feature type="region of interest" description="Disordered" evidence="2">
    <location>
        <begin position="115"/>
        <end position="179"/>
    </location>
</feature>
<accession>A0A811NBN8</accession>
<dbReference type="InterPro" id="IPR017923">
    <property type="entry name" value="TFIIS_N"/>
</dbReference>
<name>A0A811NBN8_9POAL</name>
<dbReference type="AlphaFoldDB" id="A0A811NBN8"/>
<feature type="domain" description="TFIIS N-terminal" evidence="3">
    <location>
        <begin position="1"/>
        <end position="78"/>
    </location>
</feature>
<comment type="caution">
    <text evidence="4">The sequence shown here is derived from an EMBL/GenBank/DDBJ whole genome shotgun (WGS) entry which is preliminary data.</text>
</comment>
<comment type="subcellular location">
    <subcellularLocation>
        <location evidence="1">Nucleus</location>
    </subcellularLocation>
</comment>
<feature type="compositionally biased region" description="Basic residues" evidence="2">
    <location>
        <begin position="163"/>
        <end position="175"/>
    </location>
</feature>
<dbReference type="InterPro" id="IPR035441">
    <property type="entry name" value="TFIIS/LEDGF_dom_sf"/>
</dbReference>
<dbReference type="SUPFAM" id="SSF47676">
    <property type="entry name" value="Conserved domain common to transcription factors TFIIS, elongin A, CRSP70"/>
    <property type="match status" value="1"/>
</dbReference>
<protein>
    <recommendedName>
        <fullName evidence="3">TFIIS N-terminal domain-containing protein</fullName>
    </recommendedName>
</protein>
<feature type="compositionally biased region" description="Basic residues" evidence="2">
    <location>
        <begin position="140"/>
        <end position="152"/>
    </location>
</feature>
<dbReference type="OrthoDB" id="696629at2759"/>
<feature type="compositionally biased region" description="Low complexity" evidence="2">
    <location>
        <begin position="210"/>
        <end position="224"/>
    </location>
</feature>
<dbReference type="PROSITE" id="PS51319">
    <property type="entry name" value="TFIIS_N"/>
    <property type="match status" value="1"/>
</dbReference>
<evidence type="ECO:0000259" key="3">
    <source>
        <dbReference type="PROSITE" id="PS51319"/>
    </source>
</evidence>
<keyword evidence="5" id="KW-1185">Reference proteome</keyword>
<dbReference type="Proteomes" id="UP000604825">
    <property type="component" value="Unassembled WGS sequence"/>
</dbReference>
<feature type="region of interest" description="Disordered" evidence="2">
    <location>
        <begin position="201"/>
        <end position="224"/>
    </location>
</feature>
<organism evidence="4 5">
    <name type="scientific">Miscanthus lutarioriparius</name>
    <dbReference type="NCBI Taxonomy" id="422564"/>
    <lineage>
        <taxon>Eukaryota</taxon>
        <taxon>Viridiplantae</taxon>
        <taxon>Streptophyta</taxon>
        <taxon>Embryophyta</taxon>
        <taxon>Tracheophyta</taxon>
        <taxon>Spermatophyta</taxon>
        <taxon>Magnoliopsida</taxon>
        <taxon>Liliopsida</taxon>
        <taxon>Poales</taxon>
        <taxon>Poaceae</taxon>
        <taxon>PACMAD clade</taxon>
        <taxon>Panicoideae</taxon>
        <taxon>Andropogonodae</taxon>
        <taxon>Andropogoneae</taxon>
        <taxon>Saccharinae</taxon>
        <taxon>Miscanthus</taxon>
    </lineage>
</organism>
<evidence type="ECO:0000313" key="5">
    <source>
        <dbReference type="Proteomes" id="UP000604825"/>
    </source>
</evidence>
<gene>
    <name evidence="4" type="ORF">NCGR_LOCUS16765</name>
</gene>
<dbReference type="Gene3D" id="1.20.930.10">
    <property type="entry name" value="Conserved domain common to transcription factors TFIIS, elongin A, CRSP70"/>
    <property type="match status" value="1"/>
</dbReference>